<gene>
    <name evidence="2" type="ORF">SLU01_22340</name>
</gene>
<evidence type="ECO:0000256" key="1">
    <source>
        <dbReference type="SAM" id="Phobius"/>
    </source>
</evidence>
<organism evidence="2 3">
    <name type="scientific">Sporosarcina luteola</name>
    <dbReference type="NCBI Taxonomy" id="582850"/>
    <lineage>
        <taxon>Bacteria</taxon>
        <taxon>Bacillati</taxon>
        <taxon>Bacillota</taxon>
        <taxon>Bacilli</taxon>
        <taxon>Bacillales</taxon>
        <taxon>Caryophanaceae</taxon>
        <taxon>Sporosarcina</taxon>
    </lineage>
</organism>
<keyword evidence="1" id="KW-0812">Transmembrane</keyword>
<evidence type="ECO:0000313" key="3">
    <source>
        <dbReference type="Proteomes" id="UP000321901"/>
    </source>
</evidence>
<dbReference type="Pfam" id="PF14158">
    <property type="entry name" value="YndJ"/>
    <property type="match status" value="1"/>
</dbReference>
<sequence>MRKFISLHFVLFAVIALFSVDPWPSLLLTVAQIAYVPIAMKFVMHQKDWFSKYYFYFAIPAYASIALIQISPVEWIALPAFIYFAFTLWIAIYGLTRFLKKGFTNIEEFSIDLGLMYIALGGAWFFAYVVDINTGFTPLLTWLTAIHFHYSALLLPIFIGLLGRLHKPRSYSVFTALLLASPMVVAIGITFSRWIELISVLLYIVGLAGMITIAWRANFPKRIQKWLVFISFSSLGVTIVFSLLYVLGNGFGLTAVTKDFMLRFHGVLNCLVFALFGIAGWALAVPSSNYQEPKFPVSRMRGKQRVDNLGAPGKYKGLVDDMKMYDIGDISPGIVDFYENTNDYRLFATIRWRSWFKPFAFVYSFISRKTEQINLPLHRNEVEMTGDIITVGDGLDGREDVRAWIRKVGEKYAFIALYSHHQSVEGVPFMNIALPLPFSTMTGILELNANGRDLQLTSRKNAAASDAGIYLAFRLGQYFRLPLEENFVVHEETDGQLHAKHEMWIFSIPFLRIDYTIVKRAAPDGE</sequence>
<name>A0A511Z8Z7_9BACL</name>
<proteinExistence type="predicted"/>
<feature type="transmembrane region" description="Helical" evidence="1">
    <location>
        <begin position="170"/>
        <end position="191"/>
    </location>
</feature>
<evidence type="ECO:0000313" key="2">
    <source>
        <dbReference type="EMBL" id="GEN83922.1"/>
    </source>
</evidence>
<comment type="caution">
    <text evidence="2">The sequence shown here is derived from an EMBL/GenBank/DDBJ whole genome shotgun (WGS) entry which is preliminary data.</text>
</comment>
<feature type="transmembrane region" description="Helical" evidence="1">
    <location>
        <begin position="227"/>
        <end position="248"/>
    </location>
</feature>
<keyword evidence="3" id="KW-1185">Reference proteome</keyword>
<feature type="transmembrane region" description="Helical" evidence="1">
    <location>
        <begin position="142"/>
        <end position="163"/>
    </location>
</feature>
<feature type="transmembrane region" description="Helical" evidence="1">
    <location>
        <begin position="76"/>
        <end position="99"/>
    </location>
</feature>
<accession>A0A511Z8Z7</accession>
<dbReference type="RefSeq" id="WP_170232679.1">
    <property type="nucleotide sequence ID" value="NZ_BJYL01000029.1"/>
</dbReference>
<feature type="transmembrane region" description="Helical" evidence="1">
    <location>
        <begin position="53"/>
        <end position="70"/>
    </location>
</feature>
<protein>
    <submittedName>
        <fullName evidence="2">Membrane protein</fullName>
    </submittedName>
</protein>
<feature type="transmembrane region" description="Helical" evidence="1">
    <location>
        <begin position="111"/>
        <end position="130"/>
    </location>
</feature>
<reference evidence="2 3" key="1">
    <citation type="submission" date="2019-07" db="EMBL/GenBank/DDBJ databases">
        <title>Whole genome shotgun sequence of Sporosarcina luteola NBRC 105378.</title>
        <authorList>
            <person name="Hosoyama A."/>
            <person name="Uohara A."/>
            <person name="Ohji S."/>
            <person name="Ichikawa N."/>
        </authorList>
    </citation>
    <scope>NUCLEOTIDE SEQUENCE [LARGE SCALE GENOMIC DNA]</scope>
    <source>
        <strain evidence="2 3">NBRC 105378</strain>
    </source>
</reference>
<dbReference type="AlphaFoldDB" id="A0A511Z8Z7"/>
<dbReference type="Proteomes" id="UP000321901">
    <property type="component" value="Unassembled WGS sequence"/>
</dbReference>
<feature type="transmembrane region" description="Helical" evidence="1">
    <location>
        <begin position="197"/>
        <end position="215"/>
    </location>
</feature>
<keyword evidence="1" id="KW-0472">Membrane</keyword>
<dbReference type="InterPro" id="IPR025450">
    <property type="entry name" value="YndJ-like"/>
</dbReference>
<keyword evidence="1" id="KW-1133">Transmembrane helix</keyword>
<feature type="transmembrane region" description="Helical" evidence="1">
    <location>
        <begin position="260"/>
        <end position="284"/>
    </location>
</feature>
<dbReference type="EMBL" id="BJYL01000029">
    <property type="protein sequence ID" value="GEN83922.1"/>
    <property type="molecule type" value="Genomic_DNA"/>
</dbReference>